<dbReference type="AlphaFoldDB" id="A0A956NFP0"/>
<protein>
    <submittedName>
        <fullName evidence="4">RNA polymerase sigma factor</fullName>
    </submittedName>
</protein>
<dbReference type="SUPFAM" id="SSF48452">
    <property type="entry name" value="TPR-like"/>
    <property type="match status" value="1"/>
</dbReference>
<evidence type="ECO:0000259" key="3">
    <source>
        <dbReference type="Pfam" id="PF20239"/>
    </source>
</evidence>
<dbReference type="SUPFAM" id="SSF88946">
    <property type="entry name" value="Sigma2 domain of RNA polymerase sigma factors"/>
    <property type="match status" value="1"/>
</dbReference>
<dbReference type="InterPro" id="IPR036388">
    <property type="entry name" value="WH-like_DNA-bd_sf"/>
</dbReference>
<evidence type="ECO:0000313" key="4">
    <source>
        <dbReference type="EMBL" id="MCA9758537.1"/>
    </source>
</evidence>
<dbReference type="InterPro" id="IPR007627">
    <property type="entry name" value="RNA_pol_sigma70_r2"/>
</dbReference>
<dbReference type="Proteomes" id="UP000739538">
    <property type="component" value="Unassembled WGS sequence"/>
</dbReference>
<evidence type="ECO:0000259" key="1">
    <source>
        <dbReference type="Pfam" id="PF04542"/>
    </source>
</evidence>
<dbReference type="PANTHER" id="PTHR47756">
    <property type="entry name" value="BLL6612 PROTEIN-RELATED"/>
    <property type="match status" value="1"/>
</dbReference>
<organism evidence="4 5">
    <name type="scientific">Eiseniibacteriota bacterium</name>
    <dbReference type="NCBI Taxonomy" id="2212470"/>
    <lineage>
        <taxon>Bacteria</taxon>
        <taxon>Candidatus Eiseniibacteriota</taxon>
    </lineage>
</organism>
<sequence>MSNGTDGSWQERMETIYRLESRHVLATLIRLLGEFDLAEESLHEAFAAALVQWPRDGVPDQPRAWLITVGRRRGVDAMRRRRRGNLATEELHRDQQRTWPPPAPPQVQTVADDRLRLLFICCRPELPEDSRVALTLRELCGLTTEEIARAYLARPSTIAQRIVRAKQRIRDLQIPYEVPGPAELPARTASVQRVIYLVFNEGYSASAGTERTRVRLSDEAIRLARLLSAISPSAETDGLLALMLLQDARRIARTSPSGELVLLADQDRGLWDRDQIAEGKALVERALTTGTPGPYTLQAAIAAVHADGPDAGSTDWRQIVALYDILLSLESTPVVRLSRAIALAEVEGPLSALSEVDAITAAGQLSTYLPLHAARADLCRRLGRQEEALTAYERALELASLEPERRFIVRRIAELGH</sequence>
<reference evidence="4" key="2">
    <citation type="journal article" date="2021" name="Microbiome">
        <title>Successional dynamics and alternative stable states in a saline activated sludge microbial community over 9 years.</title>
        <authorList>
            <person name="Wang Y."/>
            <person name="Ye J."/>
            <person name="Ju F."/>
            <person name="Liu L."/>
            <person name="Boyd J.A."/>
            <person name="Deng Y."/>
            <person name="Parks D.H."/>
            <person name="Jiang X."/>
            <person name="Yin X."/>
            <person name="Woodcroft B.J."/>
            <person name="Tyson G.W."/>
            <person name="Hugenholtz P."/>
            <person name="Polz M.F."/>
            <person name="Zhang T."/>
        </authorList>
    </citation>
    <scope>NUCLEOTIDE SEQUENCE</scope>
    <source>
        <strain evidence="4">HKST-UBA02</strain>
    </source>
</reference>
<dbReference type="InterPro" id="IPR013325">
    <property type="entry name" value="RNA_pol_sigma_r2"/>
</dbReference>
<dbReference type="EMBL" id="JAGQHS010000182">
    <property type="protein sequence ID" value="MCA9758537.1"/>
    <property type="molecule type" value="Genomic_DNA"/>
</dbReference>
<name>A0A956NFP0_UNCEI</name>
<evidence type="ECO:0000259" key="2">
    <source>
        <dbReference type="Pfam" id="PF08281"/>
    </source>
</evidence>
<gene>
    <name evidence="4" type="ORF">KDA27_22260</name>
</gene>
<dbReference type="InterPro" id="IPR011990">
    <property type="entry name" value="TPR-like_helical_dom_sf"/>
</dbReference>
<dbReference type="GO" id="GO:0003677">
    <property type="term" value="F:DNA binding"/>
    <property type="evidence" value="ECO:0007669"/>
    <property type="project" value="InterPro"/>
</dbReference>
<dbReference type="GO" id="GO:0016987">
    <property type="term" value="F:sigma factor activity"/>
    <property type="evidence" value="ECO:0007669"/>
    <property type="project" value="InterPro"/>
</dbReference>
<reference evidence="4" key="1">
    <citation type="submission" date="2020-04" db="EMBL/GenBank/DDBJ databases">
        <authorList>
            <person name="Zhang T."/>
        </authorList>
    </citation>
    <scope>NUCLEOTIDE SEQUENCE</scope>
    <source>
        <strain evidence="4">HKST-UBA02</strain>
    </source>
</reference>
<dbReference type="Gene3D" id="1.10.1740.10">
    <property type="match status" value="1"/>
</dbReference>
<dbReference type="GO" id="GO:0006352">
    <property type="term" value="P:DNA-templated transcription initiation"/>
    <property type="evidence" value="ECO:0007669"/>
    <property type="project" value="InterPro"/>
</dbReference>
<dbReference type="Pfam" id="PF20239">
    <property type="entry name" value="DUF6596"/>
    <property type="match status" value="1"/>
</dbReference>
<feature type="domain" description="DUF6596" evidence="3">
    <location>
        <begin position="187"/>
        <end position="286"/>
    </location>
</feature>
<proteinExistence type="predicted"/>
<dbReference type="PANTHER" id="PTHR47756:SF2">
    <property type="entry name" value="BLL6612 PROTEIN"/>
    <property type="match status" value="1"/>
</dbReference>
<evidence type="ECO:0000313" key="5">
    <source>
        <dbReference type="Proteomes" id="UP000739538"/>
    </source>
</evidence>
<dbReference type="Pfam" id="PF08281">
    <property type="entry name" value="Sigma70_r4_2"/>
    <property type="match status" value="1"/>
</dbReference>
<dbReference type="Pfam" id="PF04542">
    <property type="entry name" value="Sigma70_r2"/>
    <property type="match status" value="1"/>
</dbReference>
<dbReference type="InterPro" id="IPR046531">
    <property type="entry name" value="DUF6596"/>
</dbReference>
<comment type="caution">
    <text evidence="4">The sequence shown here is derived from an EMBL/GenBank/DDBJ whole genome shotgun (WGS) entry which is preliminary data.</text>
</comment>
<feature type="domain" description="RNA polymerase sigma-70 region 2" evidence="1">
    <location>
        <begin position="17"/>
        <end position="83"/>
    </location>
</feature>
<feature type="domain" description="RNA polymerase sigma factor 70 region 4 type 2" evidence="2">
    <location>
        <begin position="122"/>
        <end position="169"/>
    </location>
</feature>
<dbReference type="InterPro" id="IPR013324">
    <property type="entry name" value="RNA_pol_sigma_r3/r4-like"/>
</dbReference>
<dbReference type="SUPFAM" id="SSF88659">
    <property type="entry name" value="Sigma3 and sigma4 domains of RNA polymerase sigma factors"/>
    <property type="match status" value="1"/>
</dbReference>
<dbReference type="InterPro" id="IPR013249">
    <property type="entry name" value="RNA_pol_sigma70_r4_t2"/>
</dbReference>
<dbReference type="Gene3D" id="1.10.10.10">
    <property type="entry name" value="Winged helix-like DNA-binding domain superfamily/Winged helix DNA-binding domain"/>
    <property type="match status" value="1"/>
</dbReference>
<accession>A0A956NFP0</accession>